<dbReference type="OrthoDB" id="9768329at2"/>
<dbReference type="InterPro" id="IPR050586">
    <property type="entry name" value="CPA3_Na-H_Antiporter_D"/>
</dbReference>
<evidence type="ECO:0000256" key="2">
    <source>
        <dbReference type="ARBA" id="ARBA00005346"/>
    </source>
</evidence>
<feature type="transmembrane region" description="Helical" evidence="8">
    <location>
        <begin position="279"/>
        <end position="298"/>
    </location>
</feature>
<accession>A0A437R586</accession>
<keyword evidence="5 8" id="KW-1133">Transmembrane helix</keyword>
<feature type="transmembrane region" description="Helical" evidence="8">
    <location>
        <begin position="205"/>
        <end position="232"/>
    </location>
</feature>
<reference evidence="10 11" key="1">
    <citation type="submission" date="2019-01" db="EMBL/GenBank/DDBJ databases">
        <authorList>
            <person name="Chen W.-M."/>
        </authorList>
    </citation>
    <scope>NUCLEOTIDE SEQUENCE [LARGE SCALE GENOMIC DNA]</scope>
    <source>
        <strain evidence="10 11">KYPC3</strain>
    </source>
</reference>
<evidence type="ECO:0000259" key="9">
    <source>
        <dbReference type="Pfam" id="PF00361"/>
    </source>
</evidence>
<name>A0A437R586_9GAMM</name>
<evidence type="ECO:0000313" key="10">
    <source>
        <dbReference type="EMBL" id="RVU41895.1"/>
    </source>
</evidence>
<dbReference type="PANTHER" id="PTHR42703">
    <property type="entry name" value="NADH DEHYDROGENASE"/>
    <property type="match status" value="1"/>
</dbReference>
<dbReference type="InterPro" id="IPR001750">
    <property type="entry name" value="ND/Mrp_TM"/>
</dbReference>
<sequence>MMQHLPILPILVPLLSAALLLLPPFQAKLSRQRWFSGAGLLLLLVISVLGLVESSTGASSFYLLGNWPQPFGIVLVHDRLAAMFVLLAAVLALAAWLFSLGGEDGLGAFYHPLLHFLLMGINGAFLTGDLFNLFVFFEVLLISSYGLLMHGGGKARARAGLHYVLLNLAGSAVFLLALALLYAVLGTLNIADMALRISQLEPSQLLLVKAAAGMLLLVFGLKAAVLPLHFWLPSAYSSAAPAVAAMFAVMTKIGVYCLLRVFGTLFADPGTPLHDFGQQLLWLAGLATLLLAAIGVVAAQSLKKLVAYLVLVSVGSLISVLAIGTVPAIAAVLYYCLHSTLIAAALFLLADVIAQQRGTVADRLVSGRPLQQPLLLGTLFIVAALAVVGMPPLSGFVGKIWLLQAATGTADKVALWSVLLCSSLLVLIALTRAGSTLFWRLNRQQAGAESVGHMQLGAVVGLLLCSPLLVIFGDAVMHFCLATAQQLEMPLVAITAGGNH</sequence>
<evidence type="ECO:0000256" key="8">
    <source>
        <dbReference type="SAM" id="Phobius"/>
    </source>
</evidence>
<feature type="transmembrane region" description="Helical" evidence="8">
    <location>
        <begin position="305"/>
        <end position="326"/>
    </location>
</feature>
<dbReference type="PANTHER" id="PTHR42703:SF1">
    <property type="entry name" value="NA(+)_H(+) ANTIPORTER SUBUNIT D1"/>
    <property type="match status" value="1"/>
</dbReference>
<dbReference type="RefSeq" id="WP_127697276.1">
    <property type="nucleotide sequence ID" value="NZ_SACS01000001.1"/>
</dbReference>
<feature type="transmembrane region" description="Helical" evidence="8">
    <location>
        <begin position="332"/>
        <end position="353"/>
    </location>
</feature>
<dbReference type="Proteomes" id="UP000283077">
    <property type="component" value="Unassembled WGS sequence"/>
</dbReference>
<evidence type="ECO:0000256" key="5">
    <source>
        <dbReference type="ARBA" id="ARBA00022989"/>
    </source>
</evidence>
<evidence type="ECO:0000256" key="7">
    <source>
        <dbReference type="RuleBase" id="RU000320"/>
    </source>
</evidence>
<organism evidence="10 11">
    <name type="scientific">Rheinheimera riviphila</name>
    <dbReference type="NCBI Taxonomy" id="1834037"/>
    <lineage>
        <taxon>Bacteria</taxon>
        <taxon>Pseudomonadati</taxon>
        <taxon>Pseudomonadota</taxon>
        <taxon>Gammaproteobacteria</taxon>
        <taxon>Chromatiales</taxon>
        <taxon>Chromatiaceae</taxon>
        <taxon>Rheinheimera</taxon>
    </lineage>
</organism>
<dbReference type="GO" id="GO:0042773">
    <property type="term" value="P:ATP synthesis coupled electron transport"/>
    <property type="evidence" value="ECO:0007669"/>
    <property type="project" value="InterPro"/>
</dbReference>
<dbReference type="EMBL" id="SACS01000001">
    <property type="protein sequence ID" value="RVU41895.1"/>
    <property type="molecule type" value="Genomic_DNA"/>
</dbReference>
<dbReference type="GO" id="GO:0008137">
    <property type="term" value="F:NADH dehydrogenase (ubiquinone) activity"/>
    <property type="evidence" value="ECO:0007669"/>
    <property type="project" value="InterPro"/>
</dbReference>
<keyword evidence="3" id="KW-1003">Cell membrane</keyword>
<feature type="transmembrane region" description="Helical" evidence="8">
    <location>
        <begin position="456"/>
        <end position="479"/>
    </location>
</feature>
<evidence type="ECO:0000256" key="4">
    <source>
        <dbReference type="ARBA" id="ARBA00022692"/>
    </source>
</evidence>
<feature type="transmembrane region" description="Helical" evidence="8">
    <location>
        <begin position="413"/>
        <end position="435"/>
    </location>
</feature>
<gene>
    <name evidence="10" type="ORF">EOE67_01485</name>
</gene>
<protein>
    <submittedName>
        <fullName evidence="10">Monovalent cation/H+ antiporter subunit D</fullName>
    </submittedName>
</protein>
<feature type="transmembrane region" description="Helical" evidence="8">
    <location>
        <begin position="131"/>
        <end position="148"/>
    </location>
</feature>
<keyword evidence="11" id="KW-1185">Reference proteome</keyword>
<dbReference type="InterPro" id="IPR003918">
    <property type="entry name" value="NADH_UbQ_OxRdtase"/>
</dbReference>
<feature type="transmembrane region" description="Helical" evidence="8">
    <location>
        <begin position="34"/>
        <end position="52"/>
    </location>
</feature>
<keyword evidence="4 7" id="KW-0812">Transmembrane</keyword>
<dbReference type="AlphaFoldDB" id="A0A437R586"/>
<feature type="domain" description="NADH:quinone oxidoreductase/Mrp antiporter transmembrane" evidence="9">
    <location>
        <begin position="128"/>
        <end position="423"/>
    </location>
</feature>
<evidence type="ECO:0000256" key="1">
    <source>
        <dbReference type="ARBA" id="ARBA00004651"/>
    </source>
</evidence>
<keyword evidence="6 8" id="KW-0472">Membrane</keyword>
<dbReference type="Pfam" id="PF00361">
    <property type="entry name" value="Proton_antipo_M"/>
    <property type="match status" value="1"/>
</dbReference>
<evidence type="ECO:0000256" key="3">
    <source>
        <dbReference type="ARBA" id="ARBA00022475"/>
    </source>
</evidence>
<feature type="transmembrane region" description="Helical" evidence="8">
    <location>
        <begin position="374"/>
        <end position="393"/>
    </location>
</feature>
<comment type="subcellular location">
    <subcellularLocation>
        <location evidence="1">Cell membrane</location>
        <topology evidence="1">Multi-pass membrane protein</topology>
    </subcellularLocation>
    <subcellularLocation>
        <location evidence="7">Membrane</location>
        <topology evidence="7">Multi-pass membrane protein</topology>
    </subcellularLocation>
</comment>
<feature type="transmembrane region" description="Helical" evidence="8">
    <location>
        <begin position="160"/>
        <end position="185"/>
    </location>
</feature>
<evidence type="ECO:0000313" key="11">
    <source>
        <dbReference type="Proteomes" id="UP000283077"/>
    </source>
</evidence>
<evidence type="ECO:0000256" key="6">
    <source>
        <dbReference type="ARBA" id="ARBA00023136"/>
    </source>
</evidence>
<proteinExistence type="inferred from homology"/>
<dbReference type="PRINTS" id="PR01437">
    <property type="entry name" value="NUOXDRDTASE4"/>
</dbReference>
<feature type="transmembrane region" description="Helical" evidence="8">
    <location>
        <begin position="107"/>
        <end position="125"/>
    </location>
</feature>
<dbReference type="GO" id="GO:0005886">
    <property type="term" value="C:plasma membrane"/>
    <property type="evidence" value="ECO:0007669"/>
    <property type="project" value="UniProtKB-SubCell"/>
</dbReference>
<comment type="caution">
    <text evidence="10">The sequence shown here is derived from an EMBL/GenBank/DDBJ whole genome shotgun (WGS) entry which is preliminary data.</text>
</comment>
<feature type="transmembrane region" description="Helical" evidence="8">
    <location>
        <begin position="244"/>
        <end position="267"/>
    </location>
</feature>
<feature type="transmembrane region" description="Helical" evidence="8">
    <location>
        <begin position="80"/>
        <end position="100"/>
    </location>
</feature>
<feature type="transmembrane region" description="Helical" evidence="8">
    <location>
        <begin position="6"/>
        <end position="22"/>
    </location>
</feature>
<comment type="similarity">
    <text evidence="2">Belongs to the CPA3 antiporters (TC 2.A.63) subunit D family.</text>
</comment>
<dbReference type="NCBIfam" id="NF009309">
    <property type="entry name" value="PRK12666.1"/>
    <property type="match status" value="1"/>
</dbReference>